<dbReference type="PANTHER" id="PTHR42941">
    <property type="entry name" value="SLL1037 PROTEIN"/>
    <property type="match status" value="1"/>
</dbReference>
<dbReference type="Pfam" id="PF16868">
    <property type="entry name" value="NMT1_3"/>
    <property type="match status" value="1"/>
</dbReference>
<evidence type="ECO:0000256" key="1">
    <source>
        <dbReference type="SAM" id="SignalP"/>
    </source>
</evidence>
<name>A0A0R3KX22_9BRAD</name>
<proteinExistence type="predicted"/>
<evidence type="ECO:0008006" key="4">
    <source>
        <dbReference type="Google" id="ProtNLM"/>
    </source>
</evidence>
<dbReference type="AlphaFoldDB" id="A0A0R3KX22"/>
<evidence type="ECO:0000313" key="3">
    <source>
        <dbReference type="Proteomes" id="UP000050863"/>
    </source>
</evidence>
<sequence>MKLPVLAIVLAMSLSSGTQMGIVTGGATGTYIKIGEDIKKIAEPSRVSLQVLESAGSIQNVFDVRRKRGVQLGIVQSDVLDYIRDISDDNELKAIAAKLAAVYPLYKEEVHVLGDLSLKTLNDLHGKRVAIGPQRSGTYLTAKTIFFQTGVTPSKEVFLGGKEALEALRKGEIDAMFYVAGAPATLFSENTTVDDKFQLLAVDDKALDSYLTTVIPAGTYKWQESEVRTVAVKAVLITFSYAGEQCQNVAKVAQIIRENKGWLDVNGHPKWREVNLDERLPKWPQYECVAATQEQSQPKPKGPNIKIVR</sequence>
<feature type="signal peptide" evidence="1">
    <location>
        <begin position="1"/>
        <end position="21"/>
    </location>
</feature>
<dbReference type="OrthoDB" id="8188218at2"/>
<dbReference type="EMBL" id="LLXZ01000185">
    <property type="protein sequence ID" value="KRQ98204.1"/>
    <property type="molecule type" value="Genomic_DNA"/>
</dbReference>
<organism evidence="2 3">
    <name type="scientific">Bradyrhizobium jicamae</name>
    <dbReference type="NCBI Taxonomy" id="280332"/>
    <lineage>
        <taxon>Bacteria</taxon>
        <taxon>Pseudomonadati</taxon>
        <taxon>Pseudomonadota</taxon>
        <taxon>Alphaproteobacteria</taxon>
        <taxon>Hyphomicrobiales</taxon>
        <taxon>Nitrobacteraceae</taxon>
        <taxon>Bradyrhizobium</taxon>
    </lineage>
</organism>
<feature type="chain" id="PRO_5006442456" description="C4-dicarboxylate ABC transporter substrate-binding protein" evidence="1">
    <location>
        <begin position="22"/>
        <end position="309"/>
    </location>
</feature>
<dbReference type="PANTHER" id="PTHR42941:SF1">
    <property type="entry name" value="SLL1037 PROTEIN"/>
    <property type="match status" value="1"/>
</dbReference>
<dbReference type="Gene3D" id="3.40.190.10">
    <property type="entry name" value="Periplasmic binding protein-like II"/>
    <property type="match status" value="2"/>
</dbReference>
<comment type="caution">
    <text evidence="2">The sequence shown here is derived from an EMBL/GenBank/DDBJ whole genome shotgun (WGS) entry which is preliminary data.</text>
</comment>
<accession>A0A0R3KX22</accession>
<dbReference type="STRING" id="280332.CQ12_29650"/>
<keyword evidence="1" id="KW-0732">Signal</keyword>
<protein>
    <recommendedName>
        <fullName evidence="4">C4-dicarboxylate ABC transporter substrate-binding protein</fullName>
    </recommendedName>
</protein>
<keyword evidence="3" id="KW-1185">Reference proteome</keyword>
<dbReference type="NCBIfam" id="TIGR02122">
    <property type="entry name" value="TRAP_TAXI"/>
    <property type="match status" value="1"/>
</dbReference>
<evidence type="ECO:0000313" key="2">
    <source>
        <dbReference type="EMBL" id="KRQ98204.1"/>
    </source>
</evidence>
<dbReference type="RefSeq" id="WP_057839128.1">
    <property type="nucleotide sequence ID" value="NZ_LLXZ01000185.1"/>
</dbReference>
<dbReference type="Proteomes" id="UP000050863">
    <property type="component" value="Unassembled WGS sequence"/>
</dbReference>
<dbReference type="SUPFAM" id="SSF53850">
    <property type="entry name" value="Periplasmic binding protein-like II"/>
    <property type="match status" value="1"/>
</dbReference>
<reference evidence="2 3" key="1">
    <citation type="submission" date="2014-03" db="EMBL/GenBank/DDBJ databases">
        <title>Bradyrhizobium valentinum sp. nov., isolated from effective nodules of Lupinus mariae-josephae, a lupine endemic of basic-lime soils in Eastern Spain.</title>
        <authorList>
            <person name="Duran D."/>
            <person name="Rey L."/>
            <person name="Navarro A."/>
            <person name="Busquets A."/>
            <person name="Imperial J."/>
            <person name="Ruiz-Argueso T."/>
        </authorList>
    </citation>
    <scope>NUCLEOTIDE SEQUENCE [LARGE SCALE GENOMIC DNA]</scope>
    <source>
        <strain evidence="2 3">PAC68</strain>
    </source>
</reference>
<dbReference type="InterPro" id="IPR011852">
    <property type="entry name" value="TRAP_TAXI"/>
</dbReference>
<gene>
    <name evidence="2" type="ORF">CQ12_29650</name>
</gene>